<reference evidence="4" key="1">
    <citation type="submission" date="2021-03" db="EMBL/GenBank/DDBJ databases">
        <title>Draft genome sequence of rust myrtle Austropuccinia psidii MF-1, a brazilian biotype.</title>
        <authorList>
            <person name="Quecine M.C."/>
            <person name="Pachon D.M.R."/>
            <person name="Bonatelli M.L."/>
            <person name="Correr F.H."/>
            <person name="Franceschini L.M."/>
            <person name="Leite T.F."/>
            <person name="Margarido G.R.A."/>
            <person name="Almeida C.A."/>
            <person name="Ferrarezi J.A."/>
            <person name="Labate C.A."/>
        </authorList>
    </citation>
    <scope>NUCLEOTIDE SEQUENCE</scope>
    <source>
        <strain evidence="4">MF-1</strain>
    </source>
</reference>
<dbReference type="CDD" id="cd09274">
    <property type="entry name" value="RNase_HI_RT_Ty3"/>
    <property type="match status" value="1"/>
</dbReference>
<dbReference type="InterPro" id="IPR041588">
    <property type="entry name" value="Integrase_H2C2"/>
</dbReference>
<dbReference type="PANTHER" id="PTHR37984">
    <property type="entry name" value="PROTEIN CBG26694"/>
    <property type="match status" value="1"/>
</dbReference>
<name>A0A9Q3BKY0_9BASI</name>
<evidence type="ECO:0000256" key="1">
    <source>
        <dbReference type="ARBA" id="ARBA00023268"/>
    </source>
</evidence>
<dbReference type="Pfam" id="PF17919">
    <property type="entry name" value="RT_RNaseH_2"/>
    <property type="match status" value="1"/>
</dbReference>
<dbReference type="SUPFAM" id="SSF56672">
    <property type="entry name" value="DNA/RNA polymerases"/>
    <property type="match status" value="1"/>
</dbReference>
<gene>
    <name evidence="4" type="ORF">O181_007506</name>
</gene>
<dbReference type="InterPro" id="IPR043502">
    <property type="entry name" value="DNA/RNA_pol_sf"/>
</dbReference>
<dbReference type="Proteomes" id="UP000765509">
    <property type="component" value="Unassembled WGS sequence"/>
</dbReference>
<evidence type="ECO:0008006" key="6">
    <source>
        <dbReference type="Google" id="ProtNLM"/>
    </source>
</evidence>
<dbReference type="OrthoDB" id="3250101at2759"/>
<evidence type="ECO:0000313" key="5">
    <source>
        <dbReference type="Proteomes" id="UP000765509"/>
    </source>
</evidence>
<dbReference type="AlphaFoldDB" id="A0A9Q3BKY0"/>
<protein>
    <recommendedName>
        <fullName evidence="6">Reverse transcriptase RNase H-like domain-containing protein</fullName>
    </recommendedName>
</protein>
<keyword evidence="1" id="KW-0511">Multifunctional enzyme</keyword>
<dbReference type="Gene3D" id="1.10.340.70">
    <property type="match status" value="1"/>
</dbReference>
<evidence type="ECO:0000259" key="2">
    <source>
        <dbReference type="Pfam" id="PF17919"/>
    </source>
</evidence>
<dbReference type="InterPro" id="IPR050951">
    <property type="entry name" value="Retrovirus_Pol_polyprotein"/>
</dbReference>
<dbReference type="GO" id="GO:0003824">
    <property type="term" value="F:catalytic activity"/>
    <property type="evidence" value="ECO:0007669"/>
    <property type="project" value="UniProtKB-KW"/>
</dbReference>
<dbReference type="EMBL" id="AVOT02001678">
    <property type="protein sequence ID" value="MBW0467791.1"/>
    <property type="molecule type" value="Genomic_DNA"/>
</dbReference>
<feature type="domain" description="Reverse transcriptase/retrotransposon-derived protein RNase H-like" evidence="2">
    <location>
        <begin position="57"/>
        <end position="147"/>
    </location>
</feature>
<organism evidence="4 5">
    <name type="scientific">Austropuccinia psidii MF-1</name>
    <dbReference type="NCBI Taxonomy" id="1389203"/>
    <lineage>
        <taxon>Eukaryota</taxon>
        <taxon>Fungi</taxon>
        <taxon>Dikarya</taxon>
        <taxon>Basidiomycota</taxon>
        <taxon>Pucciniomycotina</taxon>
        <taxon>Pucciniomycetes</taxon>
        <taxon>Pucciniales</taxon>
        <taxon>Sphaerophragmiaceae</taxon>
        <taxon>Austropuccinia</taxon>
    </lineage>
</organism>
<dbReference type="InterPro" id="IPR041577">
    <property type="entry name" value="RT_RNaseH_2"/>
</dbReference>
<dbReference type="PANTHER" id="PTHR37984:SF5">
    <property type="entry name" value="PROTEIN NYNRIN-LIKE"/>
    <property type="match status" value="1"/>
</dbReference>
<dbReference type="Pfam" id="PF17921">
    <property type="entry name" value="Integrase_H2C2"/>
    <property type="match status" value="1"/>
</dbReference>
<comment type="caution">
    <text evidence="4">The sequence shown here is derived from an EMBL/GenBank/DDBJ whole genome shotgun (WGS) entry which is preliminary data.</text>
</comment>
<evidence type="ECO:0000313" key="4">
    <source>
        <dbReference type="EMBL" id="MBW0467791.1"/>
    </source>
</evidence>
<sequence>MDSQNFNKSFIVFRLRTSELFNHILALPISISFLLNYSKNITFLNSLLEKYPPFFFNEEALSQFQLLKEDFATAPILSHFDPSLPTISETDASDYSLGSVLSQVNDSGKHPIAFDSHKLLPAELSSEIYYKELLGIFWAFKCWRDSVLFLSHSLKVFTDHSSLQYFRSYIVPTHCQACWAELLFKFHLTITYFLGRLATLPDSLSCLYSMYPERVVDFISKNAQSIHQVLKEDGIEELIFFSIKIEMFSDIFDKFQKEVWQDKDHKEVLNKLARGKSVSDYSLELQAKLLFLKDRVVIPSNQEILLDVLQKNHDPPFSGHPGQENTLNLIKRYIYWDGMNQIIKY</sequence>
<feature type="domain" description="Integrase zinc-binding" evidence="3">
    <location>
        <begin position="304"/>
        <end position="344"/>
    </location>
</feature>
<evidence type="ECO:0000259" key="3">
    <source>
        <dbReference type="Pfam" id="PF17921"/>
    </source>
</evidence>
<keyword evidence="5" id="KW-1185">Reference proteome</keyword>
<proteinExistence type="predicted"/>
<accession>A0A9Q3BKY0</accession>